<proteinExistence type="predicted"/>
<evidence type="ECO:0000259" key="5">
    <source>
        <dbReference type="PROSITE" id="PS50003"/>
    </source>
</evidence>
<dbReference type="PROSITE" id="PS50002">
    <property type="entry name" value="SH3"/>
    <property type="match status" value="1"/>
</dbReference>
<evidence type="ECO:0000259" key="6">
    <source>
        <dbReference type="PROSITE" id="PS50105"/>
    </source>
</evidence>
<dbReference type="Gene3D" id="2.30.29.30">
    <property type="entry name" value="Pleckstrin-homology domain (PH domain)/Phosphotyrosine-binding domain (PTB)"/>
    <property type="match status" value="1"/>
</dbReference>
<feature type="compositionally biased region" description="Polar residues" evidence="3">
    <location>
        <begin position="737"/>
        <end position="746"/>
    </location>
</feature>
<dbReference type="InterPro" id="IPR001452">
    <property type="entry name" value="SH3_domain"/>
</dbReference>
<feature type="compositionally biased region" description="Low complexity" evidence="3">
    <location>
        <begin position="708"/>
        <end position="725"/>
    </location>
</feature>
<feature type="region of interest" description="Disordered" evidence="3">
    <location>
        <begin position="81"/>
        <end position="166"/>
    </location>
</feature>
<evidence type="ECO:0000256" key="1">
    <source>
        <dbReference type="ARBA" id="ARBA00022443"/>
    </source>
</evidence>
<dbReference type="SUPFAM" id="SSF50044">
    <property type="entry name" value="SH3-domain"/>
    <property type="match status" value="1"/>
</dbReference>
<dbReference type="InterPro" id="IPR036028">
    <property type="entry name" value="SH3-like_dom_sf"/>
</dbReference>
<feature type="compositionally biased region" description="Basic and acidic residues" evidence="3">
    <location>
        <begin position="531"/>
        <end position="547"/>
    </location>
</feature>
<dbReference type="InterPro" id="IPR037370">
    <property type="entry name" value="Pleckstrin"/>
</dbReference>
<dbReference type="PROSITE" id="PS50003">
    <property type="entry name" value="PH_DOMAIN"/>
    <property type="match status" value="1"/>
</dbReference>
<dbReference type="STRING" id="1231657.A0A1Y1ZV83"/>
<feature type="domain" description="PH" evidence="5">
    <location>
        <begin position="774"/>
        <end position="921"/>
    </location>
</feature>
<comment type="caution">
    <text evidence="7">The sequence shown here is derived from an EMBL/GenBank/DDBJ whole genome shotgun (WGS) entry which is preliminary data.</text>
</comment>
<name>A0A1Y1ZV83_9PLEO</name>
<dbReference type="Gene3D" id="2.30.30.40">
    <property type="entry name" value="SH3 Domains"/>
    <property type="match status" value="1"/>
</dbReference>
<dbReference type="PROSITE" id="PS50105">
    <property type="entry name" value="SAM_DOMAIN"/>
    <property type="match status" value="1"/>
</dbReference>
<feature type="compositionally biased region" description="Basic and acidic residues" evidence="3">
    <location>
        <begin position="968"/>
        <end position="977"/>
    </location>
</feature>
<dbReference type="FunFam" id="1.10.150.50:FF:000082">
    <property type="entry name" value="Polarized growth protein boi2"/>
    <property type="match status" value="1"/>
</dbReference>
<dbReference type="SMART" id="SM00233">
    <property type="entry name" value="PH"/>
    <property type="match status" value="1"/>
</dbReference>
<feature type="compositionally biased region" description="Polar residues" evidence="3">
    <location>
        <begin position="142"/>
        <end position="166"/>
    </location>
</feature>
<dbReference type="PANTHER" id="PTHR12092:SF16">
    <property type="entry name" value="PH DOMAIN-CONTAINING PROTEIN"/>
    <property type="match status" value="1"/>
</dbReference>
<dbReference type="SMART" id="SM00326">
    <property type="entry name" value="SH3"/>
    <property type="match status" value="1"/>
</dbReference>
<dbReference type="SUPFAM" id="SSF50729">
    <property type="entry name" value="PH domain-like"/>
    <property type="match status" value="1"/>
</dbReference>
<feature type="domain" description="SAM" evidence="6">
    <location>
        <begin position="252"/>
        <end position="318"/>
    </location>
</feature>
<feature type="compositionally biased region" description="Acidic residues" evidence="3">
    <location>
        <begin position="954"/>
        <end position="967"/>
    </location>
</feature>
<evidence type="ECO:0000256" key="2">
    <source>
        <dbReference type="PROSITE-ProRule" id="PRU00192"/>
    </source>
</evidence>
<dbReference type="Proteomes" id="UP000193144">
    <property type="component" value="Unassembled WGS sequence"/>
</dbReference>
<accession>A0A1Y1ZV83</accession>
<organism evidence="7 8">
    <name type="scientific">Clohesyomyces aquaticus</name>
    <dbReference type="NCBI Taxonomy" id="1231657"/>
    <lineage>
        <taxon>Eukaryota</taxon>
        <taxon>Fungi</taxon>
        <taxon>Dikarya</taxon>
        <taxon>Ascomycota</taxon>
        <taxon>Pezizomycotina</taxon>
        <taxon>Dothideomycetes</taxon>
        <taxon>Pleosporomycetidae</taxon>
        <taxon>Pleosporales</taxon>
        <taxon>Lindgomycetaceae</taxon>
        <taxon>Clohesyomyces</taxon>
    </lineage>
</organism>
<dbReference type="Pfam" id="PF14604">
    <property type="entry name" value="SH3_9"/>
    <property type="match status" value="1"/>
</dbReference>
<dbReference type="Pfam" id="PF07647">
    <property type="entry name" value="SAM_2"/>
    <property type="match status" value="1"/>
</dbReference>
<evidence type="ECO:0000313" key="8">
    <source>
        <dbReference type="Proteomes" id="UP000193144"/>
    </source>
</evidence>
<dbReference type="InterPro" id="IPR011993">
    <property type="entry name" value="PH-like_dom_sf"/>
</dbReference>
<dbReference type="Gene3D" id="1.10.150.50">
    <property type="entry name" value="Transcription Factor, Ets-1"/>
    <property type="match status" value="1"/>
</dbReference>
<dbReference type="InterPro" id="IPR013761">
    <property type="entry name" value="SAM/pointed_sf"/>
</dbReference>
<feature type="region of interest" description="Disordered" evidence="3">
    <location>
        <begin position="524"/>
        <end position="581"/>
    </location>
</feature>
<keyword evidence="1 2" id="KW-0728">SH3 domain</keyword>
<feature type="region of interest" description="Disordered" evidence="3">
    <location>
        <begin position="940"/>
        <end position="994"/>
    </location>
</feature>
<feature type="compositionally biased region" description="Basic and acidic residues" evidence="3">
    <location>
        <begin position="1010"/>
        <end position="1038"/>
    </location>
</feature>
<evidence type="ECO:0000313" key="7">
    <source>
        <dbReference type="EMBL" id="ORY14169.1"/>
    </source>
</evidence>
<feature type="compositionally biased region" description="Low complexity" evidence="3">
    <location>
        <begin position="646"/>
        <end position="665"/>
    </location>
</feature>
<dbReference type="SUPFAM" id="SSF47769">
    <property type="entry name" value="SAM/Pointed domain"/>
    <property type="match status" value="1"/>
</dbReference>
<feature type="compositionally biased region" description="Polar residues" evidence="3">
    <location>
        <begin position="571"/>
        <end position="581"/>
    </location>
</feature>
<reference evidence="7 8" key="1">
    <citation type="submission" date="2016-07" db="EMBL/GenBank/DDBJ databases">
        <title>Pervasive Adenine N6-methylation of Active Genes in Fungi.</title>
        <authorList>
            <consortium name="DOE Joint Genome Institute"/>
            <person name="Mondo S.J."/>
            <person name="Dannebaum R.O."/>
            <person name="Kuo R.C."/>
            <person name="Labutti K."/>
            <person name="Haridas S."/>
            <person name="Kuo A."/>
            <person name="Salamov A."/>
            <person name="Ahrendt S.R."/>
            <person name="Lipzen A."/>
            <person name="Sullivan W."/>
            <person name="Andreopoulos W.B."/>
            <person name="Clum A."/>
            <person name="Lindquist E."/>
            <person name="Daum C."/>
            <person name="Ramamoorthy G.K."/>
            <person name="Gryganskyi A."/>
            <person name="Culley D."/>
            <person name="Magnuson J.K."/>
            <person name="James T.Y."/>
            <person name="O'Malley M.A."/>
            <person name="Stajich J.E."/>
            <person name="Spatafora J.W."/>
            <person name="Visel A."/>
            <person name="Grigoriev I.V."/>
        </authorList>
    </citation>
    <scope>NUCLEOTIDE SEQUENCE [LARGE SCALE GENOMIC DNA]</scope>
    <source>
        <strain evidence="7 8">CBS 115471</strain>
    </source>
</reference>
<keyword evidence="8" id="KW-1185">Reference proteome</keyword>
<protein>
    <recommendedName>
        <fullName evidence="9">Polarized growth protein Boi2</fullName>
    </recommendedName>
</protein>
<feature type="region of interest" description="Disordered" evidence="3">
    <location>
        <begin position="1007"/>
        <end position="1038"/>
    </location>
</feature>
<dbReference type="InterPro" id="IPR001660">
    <property type="entry name" value="SAM"/>
</dbReference>
<feature type="domain" description="SH3" evidence="4">
    <location>
        <begin position="11"/>
        <end position="75"/>
    </location>
</feature>
<dbReference type="AlphaFoldDB" id="A0A1Y1ZV83"/>
<sequence>MAARTHTEHSRPGDMLVVVHEFQARSPDELSLARGDRIELIERDDDFGDGWFLGRNTQNGDSGLFPEVYTRPAPKPTISVPIHHRAPSQPSPEVSVPQHEESTVQPGTAVSEPRDAPAVASTEQPPQPAALEPASEMEPHTTPLQISSPNMASPPITTNRTSLPPNSRSISMAFNGDQGTMASPVMNETLSVIDEHITDMSTPRHSVIGKEIGVAHDSGSEYSSHHRLSYVNGQETEEEEQNIHTEQEVMAWSPARVAEYLEDIGVEKKHCDIFKEQEINGEVLLGMDQATIFLKEFELGPVGPRLRTWLKIKALQQEVKALKDTSKAMPQFDAPEEPVVEPARNRATSMGAVLPRIPSLRESQGSKGSPMRQAMPRANSTAGHSPVPIMEATSPLAHAMPSSPQSPQPGTSNRPSAASVRSLNHNRRHSSIDFNANPPTPGSVAATRSTIAPSGPPVTSHKKTPSFDRNWSMGLPQRMDQELRRPSSSNHMHSASTEGTTFDTSVPSRDMGLSVVTAADLDRGYFSGGEVDNRKNRNVLRKKESPSHSRNTSYSSEAGRKAAYNRRHSRMGSTGSAAESLSPISPAAKAYYGSSIKSKRSSSAFDFVRPLKPMNDRSPTVTKLDYADSPSIDAIANSPAIPGSETSSTGRASPSPAAPPTHSHSFFGKKSRSTGLRAISDAITGTEKAHASAADINVSPVKESPMQSPTRTGSSTPSGTSVSKSFDLENPELNKRLTGTSNSTGNSRKKSKKHGTSAYLRGRQVVTPQEAMVGCDYSGWMKKKSSSLMTTWKTRLFVLRGRRLSYFYTEYDTEEKGLIDISSHRVLPANSERITGLHATITRASSSPSSPQNATIPTAASTDSANAIEEDMSGMFIFKLVPPRAGLQKGVQFTKPLVHYFAVDNIQLGRLWMAALMKATIDRDDSLPTSTTYQQKTITLEKAQAMRQRPPALMDDDDDDKVSDDIEDKSKRSKESILESVIQEEEEDKQGLAISGLDDAKVLLDYAETGETRKPPNPDIKKKESTTHLNGEQKEIAA</sequence>
<dbReference type="GO" id="GO:0005886">
    <property type="term" value="C:plasma membrane"/>
    <property type="evidence" value="ECO:0007669"/>
    <property type="project" value="TreeGrafter"/>
</dbReference>
<evidence type="ECO:0000259" key="4">
    <source>
        <dbReference type="PROSITE" id="PS50002"/>
    </source>
</evidence>
<feature type="region of interest" description="Disordered" evidence="3">
    <location>
        <begin position="633"/>
        <end position="673"/>
    </location>
</feature>
<feature type="compositionally biased region" description="Polar residues" evidence="3">
    <location>
        <begin position="410"/>
        <end position="423"/>
    </location>
</feature>
<dbReference type="Pfam" id="PF00169">
    <property type="entry name" value="PH"/>
    <property type="match status" value="1"/>
</dbReference>
<dbReference type="CDD" id="cd09535">
    <property type="entry name" value="SAM_BOI-like_fungal"/>
    <property type="match status" value="1"/>
</dbReference>
<dbReference type="GO" id="GO:0030036">
    <property type="term" value="P:actin cytoskeleton organization"/>
    <property type="evidence" value="ECO:0007669"/>
    <property type="project" value="TreeGrafter"/>
</dbReference>
<feature type="compositionally biased region" description="Low complexity" evidence="3">
    <location>
        <begin position="87"/>
        <end position="97"/>
    </location>
</feature>
<dbReference type="InterPro" id="IPR001849">
    <property type="entry name" value="PH_domain"/>
</dbReference>
<feature type="compositionally biased region" description="Polar residues" evidence="3">
    <location>
        <begin position="486"/>
        <end position="507"/>
    </location>
</feature>
<feature type="region of interest" description="Disordered" evidence="3">
    <location>
        <begin position="690"/>
        <end position="757"/>
    </location>
</feature>
<evidence type="ECO:0008006" key="9">
    <source>
        <dbReference type="Google" id="ProtNLM"/>
    </source>
</evidence>
<gene>
    <name evidence="7" type="ORF">BCR34DRAFT_241600</name>
</gene>
<dbReference type="SMART" id="SM00454">
    <property type="entry name" value="SAM"/>
    <property type="match status" value="1"/>
</dbReference>
<dbReference type="PANTHER" id="PTHR12092">
    <property type="entry name" value="PLECKSTRIN"/>
    <property type="match status" value="1"/>
</dbReference>
<dbReference type="OrthoDB" id="73680at2759"/>
<evidence type="ECO:0000256" key="3">
    <source>
        <dbReference type="SAM" id="MobiDB-lite"/>
    </source>
</evidence>
<feature type="region of interest" description="Disordered" evidence="3">
    <location>
        <begin position="356"/>
        <end position="508"/>
    </location>
</feature>
<dbReference type="EMBL" id="MCFA01000035">
    <property type="protein sequence ID" value="ORY14169.1"/>
    <property type="molecule type" value="Genomic_DNA"/>
</dbReference>